<evidence type="ECO:0008006" key="3">
    <source>
        <dbReference type="Google" id="ProtNLM"/>
    </source>
</evidence>
<gene>
    <name evidence="1" type="ORF">FHR31_001627</name>
</gene>
<protein>
    <recommendedName>
        <fullName evidence="3">DUF3168 domain-containing protein</fullName>
    </recommendedName>
</protein>
<evidence type="ECO:0000313" key="1">
    <source>
        <dbReference type="EMBL" id="MBB3171801.1"/>
    </source>
</evidence>
<reference evidence="1 2" key="1">
    <citation type="submission" date="2020-08" db="EMBL/GenBank/DDBJ databases">
        <title>Sequencing the genomes of 1000 actinobacteria strains.</title>
        <authorList>
            <person name="Klenk H.-P."/>
        </authorList>
    </citation>
    <scope>NUCLEOTIDE SEQUENCE [LARGE SCALE GENOMIC DNA]</scope>
    <source>
        <strain evidence="1 2">DSM 22242</strain>
    </source>
</reference>
<dbReference type="EMBL" id="JACHYA010000005">
    <property type="protein sequence ID" value="MBB3171801.1"/>
    <property type="molecule type" value="Genomic_DNA"/>
</dbReference>
<organism evidence="1 2">
    <name type="scientific">Parvibacter caecicola</name>
    <dbReference type="NCBI Taxonomy" id="747645"/>
    <lineage>
        <taxon>Bacteria</taxon>
        <taxon>Bacillati</taxon>
        <taxon>Actinomycetota</taxon>
        <taxon>Coriobacteriia</taxon>
        <taxon>Coriobacteriales</taxon>
        <taxon>Coriobacteriaceae</taxon>
        <taxon>Parvibacter</taxon>
    </lineage>
</organism>
<accession>A0A7W5D3N0</accession>
<sequence length="111" mass="12222">MAHRDITRKVFDALKGCGMPCAHRTWDPSPPPPLPYVVFFRVDRSDFMADDTNYFIRPRWCAELYTDGPGDDELDALEAAVSGAGWTFETTEAGGDDIGSPVTAAVYFTAL</sequence>
<dbReference type="RefSeq" id="WP_123185626.1">
    <property type="nucleotide sequence ID" value="NZ_JACHYA010000005.1"/>
</dbReference>
<evidence type="ECO:0000313" key="2">
    <source>
        <dbReference type="Proteomes" id="UP000530850"/>
    </source>
</evidence>
<name>A0A7W5D3N0_9ACTN</name>
<dbReference type="AlphaFoldDB" id="A0A7W5D3N0"/>
<dbReference type="GeneID" id="93356929"/>
<comment type="caution">
    <text evidence="1">The sequence shown here is derived from an EMBL/GenBank/DDBJ whole genome shotgun (WGS) entry which is preliminary data.</text>
</comment>
<proteinExistence type="predicted"/>
<dbReference type="Proteomes" id="UP000530850">
    <property type="component" value="Unassembled WGS sequence"/>
</dbReference>